<organism evidence="2 3">
    <name type="scientific">Saliniradius amylolyticus</name>
    <dbReference type="NCBI Taxonomy" id="2183582"/>
    <lineage>
        <taxon>Bacteria</taxon>
        <taxon>Pseudomonadati</taxon>
        <taxon>Pseudomonadota</taxon>
        <taxon>Gammaproteobacteria</taxon>
        <taxon>Alteromonadales</taxon>
        <taxon>Alteromonadaceae</taxon>
        <taxon>Saliniradius</taxon>
    </lineage>
</organism>
<evidence type="ECO:0000256" key="1">
    <source>
        <dbReference type="SAM" id="SignalP"/>
    </source>
</evidence>
<reference evidence="2 3" key="1">
    <citation type="submission" date="2018-05" db="EMBL/GenBank/DDBJ databases">
        <title>Salinimonas sp. HMF8227 Genome sequencing and assembly.</title>
        <authorList>
            <person name="Kang H."/>
            <person name="Kang J."/>
            <person name="Cha I."/>
            <person name="Kim H."/>
            <person name="Joh K."/>
        </authorList>
    </citation>
    <scope>NUCLEOTIDE SEQUENCE [LARGE SCALE GENOMIC DNA]</scope>
    <source>
        <strain evidence="2 3">HMF8227</strain>
    </source>
</reference>
<dbReference type="SUPFAM" id="SSF48452">
    <property type="entry name" value="TPR-like"/>
    <property type="match status" value="1"/>
</dbReference>
<proteinExistence type="predicted"/>
<dbReference type="RefSeq" id="WP_109339900.1">
    <property type="nucleotide sequence ID" value="NZ_CP029347.1"/>
</dbReference>
<evidence type="ECO:0008006" key="4">
    <source>
        <dbReference type="Google" id="ProtNLM"/>
    </source>
</evidence>
<dbReference type="AlphaFoldDB" id="A0A2S2E3V2"/>
<protein>
    <recommendedName>
        <fullName evidence="4">Tetratricopeptide repeat protein</fullName>
    </recommendedName>
</protein>
<dbReference type="Proteomes" id="UP000245728">
    <property type="component" value="Chromosome"/>
</dbReference>
<sequence length="159" mass="17616">MKPLTLKTLLLTVGMMSTSTWAITDAYKLMIIDDGDLANFIESGHYQKALESKSGKVDSPNALFVSEVNRCVANIRLSRYEEAETLCSKALTFSNEMDVPAHTRKELTSFALSNRAMARLKLSKHTAAISDLYEASIMSPNSYVEANLQTAKNQMQLSD</sequence>
<dbReference type="InterPro" id="IPR011990">
    <property type="entry name" value="TPR-like_helical_dom_sf"/>
</dbReference>
<evidence type="ECO:0000313" key="3">
    <source>
        <dbReference type="Proteomes" id="UP000245728"/>
    </source>
</evidence>
<dbReference type="EMBL" id="CP029347">
    <property type="protein sequence ID" value="AWL12314.1"/>
    <property type="molecule type" value="Genomic_DNA"/>
</dbReference>
<gene>
    <name evidence="2" type="ORF">HMF8227_01841</name>
</gene>
<dbReference type="KEGG" id="salh:HMF8227_01841"/>
<keyword evidence="3" id="KW-1185">Reference proteome</keyword>
<keyword evidence="1" id="KW-0732">Signal</keyword>
<feature type="signal peptide" evidence="1">
    <location>
        <begin position="1"/>
        <end position="22"/>
    </location>
</feature>
<dbReference type="Gene3D" id="1.25.40.10">
    <property type="entry name" value="Tetratricopeptide repeat domain"/>
    <property type="match status" value="1"/>
</dbReference>
<accession>A0A2S2E3V2</accession>
<evidence type="ECO:0000313" key="2">
    <source>
        <dbReference type="EMBL" id="AWL12314.1"/>
    </source>
</evidence>
<dbReference type="OrthoDB" id="6291344at2"/>
<feature type="chain" id="PRO_5015591568" description="Tetratricopeptide repeat protein" evidence="1">
    <location>
        <begin position="23"/>
        <end position="159"/>
    </location>
</feature>
<name>A0A2S2E3V2_9ALTE</name>